<keyword evidence="9 12" id="KW-1133">Transmembrane helix</keyword>
<evidence type="ECO:0000313" key="15">
    <source>
        <dbReference type="Proteomes" id="UP000178794"/>
    </source>
</evidence>
<dbReference type="InterPro" id="IPR050083">
    <property type="entry name" value="HtpX_protease"/>
</dbReference>
<dbReference type="PANTHER" id="PTHR43221">
    <property type="entry name" value="PROTEASE HTPX"/>
    <property type="match status" value="1"/>
</dbReference>
<evidence type="ECO:0000256" key="12">
    <source>
        <dbReference type="HAMAP-Rule" id="MF_00188"/>
    </source>
</evidence>
<keyword evidence="3 12" id="KW-1003">Cell membrane</keyword>
<accession>A0A1F6DG49</accession>
<evidence type="ECO:0000256" key="1">
    <source>
        <dbReference type="ARBA" id="ARBA00004651"/>
    </source>
</evidence>
<feature type="transmembrane region" description="Helical" evidence="12">
    <location>
        <begin position="15"/>
        <end position="35"/>
    </location>
</feature>
<dbReference type="STRING" id="1798492.A3C89_00890"/>
<keyword evidence="6 12" id="KW-0479">Metal-binding</keyword>
<dbReference type="InterPro" id="IPR022919">
    <property type="entry name" value="Pept_M48_protease_HtpX"/>
</dbReference>
<evidence type="ECO:0000256" key="7">
    <source>
        <dbReference type="ARBA" id="ARBA00022801"/>
    </source>
</evidence>
<feature type="active site" evidence="12">
    <location>
        <position position="145"/>
    </location>
</feature>
<name>A0A1F6DG49_9BACT</name>
<comment type="subcellular location">
    <subcellularLocation>
        <location evidence="1 12">Cell membrane</location>
        <topology evidence="1 12">Multi-pass membrane protein</topology>
    </subcellularLocation>
</comment>
<dbReference type="InterPro" id="IPR001915">
    <property type="entry name" value="Peptidase_M48"/>
</dbReference>
<evidence type="ECO:0000259" key="13">
    <source>
        <dbReference type="Pfam" id="PF01435"/>
    </source>
</evidence>
<dbReference type="Gene3D" id="3.30.2010.10">
    <property type="entry name" value="Metalloproteases ('zincins'), catalytic domain"/>
    <property type="match status" value="1"/>
</dbReference>
<evidence type="ECO:0000256" key="6">
    <source>
        <dbReference type="ARBA" id="ARBA00022723"/>
    </source>
</evidence>
<dbReference type="Proteomes" id="UP000178794">
    <property type="component" value="Unassembled WGS sequence"/>
</dbReference>
<keyword evidence="4 12" id="KW-0645">Protease</keyword>
<comment type="caution">
    <text evidence="14">The sequence shown here is derived from an EMBL/GenBank/DDBJ whole genome shotgun (WGS) entry which is preliminary data.</text>
</comment>
<evidence type="ECO:0000256" key="8">
    <source>
        <dbReference type="ARBA" id="ARBA00022833"/>
    </source>
</evidence>
<keyword evidence="11 12" id="KW-0472">Membrane</keyword>
<dbReference type="PANTHER" id="PTHR43221:SF1">
    <property type="entry name" value="PROTEASE HTPX"/>
    <property type="match status" value="1"/>
</dbReference>
<keyword evidence="8 12" id="KW-0862">Zinc</keyword>
<feature type="transmembrane region" description="Helical" evidence="12">
    <location>
        <begin position="154"/>
        <end position="171"/>
    </location>
</feature>
<feature type="binding site" evidence="12">
    <location>
        <position position="144"/>
    </location>
    <ligand>
        <name>Zn(2+)</name>
        <dbReference type="ChEBI" id="CHEBI:29105"/>
        <note>catalytic</note>
    </ligand>
</feature>
<evidence type="ECO:0000256" key="3">
    <source>
        <dbReference type="ARBA" id="ARBA00022475"/>
    </source>
</evidence>
<evidence type="ECO:0000256" key="4">
    <source>
        <dbReference type="ARBA" id="ARBA00022670"/>
    </source>
</evidence>
<evidence type="ECO:0000256" key="11">
    <source>
        <dbReference type="ARBA" id="ARBA00023136"/>
    </source>
</evidence>
<proteinExistence type="inferred from homology"/>
<keyword evidence="10 12" id="KW-0482">Metalloprotease</keyword>
<dbReference type="EC" id="3.4.24.-" evidence="12"/>
<evidence type="ECO:0000256" key="10">
    <source>
        <dbReference type="ARBA" id="ARBA00023049"/>
    </source>
</evidence>
<evidence type="ECO:0000256" key="9">
    <source>
        <dbReference type="ARBA" id="ARBA00022989"/>
    </source>
</evidence>
<dbReference type="GO" id="GO:0005886">
    <property type="term" value="C:plasma membrane"/>
    <property type="evidence" value="ECO:0007669"/>
    <property type="project" value="UniProtKB-SubCell"/>
</dbReference>
<comment type="similarity">
    <text evidence="2 12">Belongs to the peptidase M48B family.</text>
</comment>
<feature type="binding site" evidence="12">
    <location>
        <position position="148"/>
    </location>
    <ligand>
        <name>Zn(2+)</name>
        <dbReference type="ChEBI" id="CHEBI:29105"/>
        <note>catalytic</note>
    </ligand>
</feature>
<dbReference type="GO" id="GO:0008270">
    <property type="term" value="F:zinc ion binding"/>
    <property type="evidence" value="ECO:0007669"/>
    <property type="project" value="UniProtKB-UniRule"/>
</dbReference>
<dbReference type="Pfam" id="PF01435">
    <property type="entry name" value="Peptidase_M48"/>
    <property type="match status" value="1"/>
</dbReference>
<reference evidence="14 15" key="1">
    <citation type="journal article" date="2016" name="Nat. Commun.">
        <title>Thousands of microbial genomes shed light on interconnected biogeochemical processes in an aquifer system.</title>
        <authorList>
            <person name="Anantharaman K."/>
            <person name="Brown C.T."/>
            <person name="Hug L.A."/>
            <person name="Sharon I."/>
            <person name="Castelle C.J."/>
            <person name="Probst A.J."/>
            <person name="Thomas B.C."/>
            <person name="Singh A."/>
            <person name="Wilkins M.J."/>
            <person name="Karaoz U."/>
            <person name="Brodie E.L."/>
            <person name="Williams K.H."/>
            <person name="Hubbard S.S."/>
            <person name="Banfield J.F."/>
        </authorList>
    </citation>
    <scope>NUCLEOTIDE SEQUENCE [LARGE SCALE GENOMIC DNA]</scope>
</reference>
<protein>
    <recommendedName>
        <fullName evidence="12">Protease HtpX homolog</fullName>
        <ecNumber evidence="12">3.4.24.-</ecNumber>
    </recommendedName>
</protein>
<feature type="transmembrane region" description="Helical" evidence="12">
    <location>
        <begin position="191"/>
        <end position="214"/>
    </location>
</feature>
<dbReference type="GO" id="GO:0006508">
    <property type="term" value="P:proteolysis"/>
    <property type="evidence" value="ECO:0007669"/>
    <property type="project" value="UniProtKB-KW"/>
</dbReference>
<evidence type="ECO:0000256" key="2">
    <source>
        <dbReference type="ARBA" id="ARBA00009779"/>
    </source>
</evidence>
<evidence type="ECO:0000313" key="14">
    <source>
        <dbReference type="EMBL" id="OGG60297.1"/>
    </source>
</evidence>
<sequence>MSIYTHQDENIRKTWLLMTGFLLMVIAIGYGAAWYVGNPVILYAAVVFALVMNVGSYWLSDKLVIAMTGARPLDAHNPQHREVARIAENLAITAGIPLPKLYVIHDASPNAFATGRSPEHAAVAVTSGILNLLDRTELEGVLAHEFSHIGNRDMLVATVAVVLAGFVSIVADMLMRATFFGGGNNENRNPVFLILGIVGIILAPIAAQLIHLAISRKREYLADASGALLTRYPEGLASALEKISGAARPMHKASHATAHLFISDPFADGNKRSLGEKVSGLFQTHPPAHERIKRLRGM</sequence>
<dbReference type="HAMAP" id="MF_00188">
    <property type="entry name" value="Pept_M48_protease_HtpX"/>
    <property type="match status" value="1"/>
</dbReference>
<keyword evidence="5 12" id="KW-0812">Transmembrane</keyword>
<gene>
    <name evidence="12" type="primary">htpX</name>
    <name evidence="14" type="ORF">A3C89_00890</name>
</gene>
<dbReference type="EMBL" id="MFLF01000008">
    <property type="protein sequence ID" value="OGG60297.1"/>
    <property type="molecule type" value="Genomic_DNA"/>
</dbReference>
<feature type="binding site" evidence="12">
    <location>
        <position position="219"/>
    </location>
    <ligand>
        <name>Zn(2+)</name>
        <dbReference type="ChEBI" id="CHEBI:29105"/>
        <note>catalytic</note>
    </ligand>
</feature>
<evidence type="ECO:0000256" key="5">
    <source>
        <dbReference type="ARBA" id="ARBA00022692"/>
    </source>
</evidence>
<feature type="domain" description="Peptidase M48" evidence="13">
    <location>
        <begin position="79"/>
        <end position="297"/>
    </location>
</feature>
<dbReference type="AlphaFoldDB" id="A0A1F6DG49"/>
<dbReference type="GO" id="GO:0004222">
    <property type="term" value="F:metalloendopeptidase activity"/>
    <property type="evidence" value="ECO:0007669"/>
    <property type="project" value="UniProtKB-UniRule"/>
</dbReference>
<comment type="cofactor">
    <cofactor evidence="12">
        <name>Zn(2+)</name>
        <dbReference type="ChEBI" id="CHEBI:29105"/>
    </cofactor>
    <text evidence="12">Binds 1 zinc ion per subunit.</text>
</comment>
<keyword evidence="7 12" id="KW-0378">Hydrolase</keyword>
<feature type="transmembrane region" description="Helical" evidence="12">
    <location>
        <begin position="41"/>
        <end position="59"/>
    </location>
</feature>
<organism evidence="14 15">
    <name type="scientific">Candidatus Kaiserbacteria bacterium RIFCSPHIGHO2_02_FULL_50_50</name>
    <dbReference type="NCBI Taxonomy" id="1798492"/>
    <lineage>
        <taxon>Bacteria</taxon>
        <taxon>Candidatus Kaiseribacteriota</taxon>
    </lineage>
</organism>